<dbReference type="Gene3D" id="3.40.630.30">
    <property type="match status" value="1"/>
</dbReference>
<keyword evidence="1" id="KW-0046">Antibiotic resistance</keyword>
<proteinExistence type="predicted"/>
<dbReference type="PROSITE" id="PS51186">
    <property type="entry name" value="GNAT"/>
    <property type="match status" value="1"/>
</dbReference>
<dbReference type="RefSeq" id="WP_072849383.1">
    <property type="nucleotide sequence ID" value="NZ_FQVI01000003.1"/>
</dbReference>
<dbReference type="Pfam" id="PF13523">
    <property type="entry name" value="Acetyltransf_8"/>
    <property type="match status" value="1"/>
</dbReference>
<dbReference type="AlphaFoldDB" id="A0A1M4UNN1"/>
<organism evidence="3 4">
    <name type="scientific">Lactonifactor longoviformis DSM 17459</name>
    <dbReference type="NCBI Taxonomy" id="1122155"/>
    <lineage>
        <taxon>Bacteria</taxon>
        <taxon>Bacillati</taxon>
        <taxon>Bacillota</taxon>
        <taxon>Clostridia</taxon>
        <taxon>Eubacteriales</taxon>
        <taxon>Clostridiaceae</taxon>
        <taxon>Lactonifactor</taxon>
    </lineage>
</organism>
<dbReference type="OrthoDB" id="9795206at2"/>
<evidence type="ECO:0000259" key="2">
    <source>
        <dbReference type="PROSITE" id="PS51186"/>
    </source>
</evidence>
<dbReference type="EMBL" id="FQVI01000003">
    <property type="protein sequence ID" value="SHE58257.1"/>
    <property type="molecule type" value="Genomic_DNA"/>
</dbReference>
<dbReference type="PANTHER" id="PTHR31438">
    <property type="entry name" value="LYSINE N-ACYLTRANSFERASE C17G9.06C-RELATED"/>
    <property type="match status" value="1"/>
</dbReference>
<dbReference type="GO" id="GO:0016410">
    <property type="term" value="F:N-acyltransferase activity"/>
    <property type="evidence" value="ECO:0007669"/>
    <property type="project" value="TreeGrafter"/>
</dbReference>
<evidence type="ECO:0000313" key="3">
    <source>
        <dbReference type="EMBL" id="SHE58257.1"/>
    </source>
</evidence>
<dbReference type="Proteomes" id="UP000184245">
    <property type="component" value="Unassembled WGS sequence"/>
</dbReference>
<keyword evidence="3" id="KW-0808">Transferase</keyword>
<dbReference type="STRING" id="1122155.SAMN02745158_00905"/>
<name>A0A1M4UNN1_9CLOT</name>
<dbReference type="InterPro" id="IPR000182">
    <property type="entry name" value="GNAT_dom"/>
</dbReference>
<accession>A0A1M4UNN1</accession>
<dbReference type="InterPro" id="IPR016181">
    <property type="entry name" value="Acyl_CoA_acyltransferase"/>
</dbReference>
<dbReference type="PANTHER" id="PTHR31438:SF1">
    <property type="entry name" value="LYSINE N-ACYLTRANSFERASE C17G9.06C-RELATED"/>
    <property type="match status" value="1"/>
</dbReference>
<protein>
    <submittedName>
        <fullName evidence="3">Protein N-acetyltransferase, RimJ/RimL family</fullName>
    </submittedName>
</protein>
<dbReference type="SUPFAM" id="SSF55729">
    <property type="entry name" value="Acyl-CoA N-acyltransferases (Nat)"/>
    <property type="match status" value="1"/>
</dbReference>
<sequence>MFRIRHMDQTDLGIFRKWLYTPHVAKWYHEPLDWISEVEKQDSEFCWIHHFIVEHEGKPIGFCQYYACEDSDESWEGYTAMGGSYSIDYMIGESDCLRRGFGKRIVDDLTDRIALHPDAKRIVVQPEPENKASCGLLLSCGFMLDKEKEIYVKPLP</sequence>
<reference evidence="3 4" key="1">
    <citation type="submission" date="2016-11" db="EMBL/GenBank/DDBJ databases">
        <authorList>
            <person name="Jaros S."/>
            <person name="Januszkiewicz K."/>
            <person name="Wedrychowicz H."/>
        </authorList>
    </citation>
    <scope>NUCLEOTIDE SEQUENCE [LARGE SCALE GENOMIC DNA]</scope>
    <source>
        <strain evidence="3 4">DSM 17459</strain>
    </source>
</reference>
<keyword evidence="4" id="KW-1185">Reference proteome</keyword>
<feature type="domain" description="N-acetyltransferase" evidence="2">
    <location>
        <begin position="2"/>
        <end position="156"/>
    </location>
</feature>
<dbReference type="GO" id="GO:0046677">
    <property type="term" value="P:response to antibiotic"/>
    <property type="evidence" value="ECO:0007669"/>
    <property type="project" value="UniProtKB-KW"/>
</dbReference>
<gene>
    <name evidence="3" type="ORF">SAMN02745158_00905</name>
</gene>
<evidence type="ECO:0000256" key="1">
    <source>
        <dbReference type="ARBA" id="ARBA00023251"/>
    </source>
</evidence>
<evidence type="ECO:0000313" key="4">
    <source>
        <dbReference type="Proteomes" id="UP000184245"/>
    </source>
</evidence>